<reference evidence="3 4" key="1">
    <citation type="submission" date="2019-07" db="EMBL/GenBank/DDBJ databases">
        <title>Tepidimonas alkaliphilus YIM 72238 draft genome.</title>
        <authorList>
            <person name="Da Costa M.S."/>
            <person name="Froufe H.J.C."/>
            <person name="Egas C."/>
            <person name="Albuquerque L."/>
        </authorList>
    </citation>
    <scope>NUCLEOTIDE SEQUENCE [LARGE SCALE GENOMIC DNA]</scope>
    <source>
        <strain evidence="3 4">YIM 72238</strain>
    </source>
</reference>
<dbReference type="Gene3D" id="3.30.70.60">
    <property type="match status" value="1"/>
</dbReference>
<dbReference type="Pfam" id="PF04350">
    <property type="entry name" value="PilO"/>
    <property type="match status" value="1"/>
</dbReference>
<dbReference type="InterPro" id="IPR007445">
    <property type="entry name" value="PilO"/>
</dbReference>
<feature type="transmembrane region" description="Helical" evidence="2">
    <location>
        <begin position="45"/>
        <end position="63"/>
    </location>
</feature>
<name>A0A554W9G5_9BURK</name>
<keyword evidence="4" id="KW-1185">Reference proteome</keyword>
<keyword evidence="1" id="KW-0175">Coiled coil</keyword>
<proteinExistence type="predicted"/>
<dbReference type="InterPro" id="IPR014717">
    <property type="entry name" value="Transl_elong_EF1B/ribsomal_bS6"/>
</dbReference>
<keyword evidence="2" id="KW-0472">Membrane</keyword>
<accession>A0A554W9G5</accession>
<dbReference type="RefSeq" id="WP_246100587.1">
    <property type="nucleotide sequence ID" value="NZ_VJNB01000004.1"/>
</dbReference>
<protein>
    <submittedName>
        <fullName evidence="3">Pilus assembly protein, PilO</fullName>
    </submittedName>
</protein>
<comment type="caution">
    <text evidence="3">The sequence shown here is derived from an EMBL/GenBank/DDBJ whole genome shotgun (WGS) entry which is preliminary data.</text>
</comment>
<dbReference type="EMBL" id="VJNB01000004">
    <property type="protein sequence ID" value="TSE20219.1"/>
    <property type="molecule type" value="Genomic_DNA"/>
</dbReference>
<feature type="coiled-coil region" evidence="1">
    <location>
        <begin position="64"/>
        <end position="115"/>
    </location>
</feature>
<organism evidence="3 4">
    <name type="scientific">Tepidimonas alkaliphilus</name>
    <dbReference type="NCBI Taxonomy" id="2588942"/>
    <lineage>
        <taxon>Bacteria</taxon>
        <taxon>Pseudomonadati</taxon>
        <taxon>Pseudomonadota</taxon>
        <taxon>Betaproteobacteria</taxon>
        <taxon>Burkholderiales</taxon>
        <taxon>Tepidimonas</taxon>
    </lineage>
</organism>
<evidence type="ECO:0000256" key="2">
    <source>
        <dbReference type="SAM" id="Phobius"/>
    </source>
</evidence>
<keyword evidence="2" id="KW-0812">Transmembrane</keyword>
<gene>
    <name evidence="3" type="ORF">Talka_01114</name>
</gene>
<dbReference type="PANTHER" id="PTHR39555:SF1">
    <property type="entry name" value="TYPE IV PILUS INNER MEMBRANE COMPONENT PILO"/>
    <property type="match status" value="1"/>
</dbReference>
<dbReference type="AlphaFoldDB" id="A0A554W9G5"/>
<dbReference type="Gene3D" id="1.10.287.540">
    <property type="entry name" value="Helix hairpin bin"/>
    <property type="match status" value="1"/>
</dbReference>
<keyword evidence="2" id="KW-1133">Transmembrane helix</keyword>
<evidence type="ECO:0000256" key="1">
    <source>
        <dbReference type="SAM" id="Coils"/>
    </source>
</evidence>
<sequence length="231" mass="25918">MAILRGKTAARRSSIDWAAVQQQLQRQFTRLDPNDPSRWPALPRALLLIGVALALLAALWYLWLSDQEVQLDNARQRESELRTQFTQKAAQAAALDTLKQQLEQVRQFVAQLEKQLPSRAEMDALLSDINQAGVGRGLQFELFRPGQEQVRDHYAELPITVRVTGSYEEIGQFVSDVAHLSRIVTLTNLSIAPTPNRADQLTMEATARTFRYLDPEEIEGRKSNPAKGGAS</sequence>
<dbReference type="GO" id="GO:0043107">
    <property type="term" value="P:type IV pilus-dependent motility"/>
    <property type="evidence" value="ECO:0007669"/>
    <property type="project" value="InterPro"/>
</dbReference>
<dbReference type="GO" id="GO:0043683">
    <property type="term" value="P:type IV pilus assembly"/>
    <property type="evidence" value="ECO:0007669"/>
    <property type="project" value="InterPro"/>
</dbReference>
<evidence type="ECO:0000313" key="3">
    <source>
        <dbReference type="EMBL" id="TSE20219.1"/>
    </source>
</evidence>
<dbReference type="PIRSF" id="PIRSF016482">
    <property type="entry name" value="PilO"/>
    <property type="match status" value="1"/>
</dbReference>
<dbReference type="Proteomes" id="UP000315736">
    <property type="component" value="Unassembled WGS sequence"/>
</dbReference>
<evidence type="ECO:0000313" key="4">
    <source>
        <dbReference type="Proteomes" id="UP000315736"/>
    </source>
</evidence>
<dbReference type="PANTHER" id="PTHR39555">
    <property type="entry name" value="FIMBRIAL ASSEMBLY PROTEIN PILO-LIKE PROTEIN-RELATED"/>
    <property type="match status" value="1"/>
</dbReference>